<protein>
    <submittedName>
        <fullName evidence="2">SXP/RAL-2 family protein Ani s 5-like cation-binding domain-containing protein</fullName>
    </submittedName>
</protein>
<reference evidence="2" key="1">
    <citation type="submission" date="2022-11" db="UniProtKB">
        <authorList>
            <consortium name="WormBaseParasite"/>
        </authorList>
    </citation>
    <scope>IDENTIFICATION</scope>
</reference>
<sequence length="248" mass="28855">MNLVFIVFVLGFSVTNAMIVKRQNYYQQRPQSNYYSNQPQNYRYNQPYYNNNNNNNQGYYRNPNQGYYPNQKYYGNQSYQQNISTTTLTPEQADAQLNQYMDPFVLLGHLPELIQVSQNGSHLIQDVMMNRSLTEAEKVEKIVQWYNGLADDTEHVSEIEAFKTHYLNISAEIATTAGDILNSQPEAILNAWKQLTTITESFMAEKTTVDSYKQQLNQIYNSIPTNNQNDFKQVFKQIYGYDFTPSNA</sequence>
<proteinExistence type="predicted"/>
<dbReference type="WBParaSite" id="JU765_v2.g5000.t1">
    <property type="protein sequence ID" value="JU765_v2.g5000.t1"/>
    <property type="gene ID" value="JU765_v2.g5000"/>
</dbReference>
<dbReference type="Proteomes" id="UP000887576">
    <property type="component" value="Unplaced"/>
</dbReference>
<name>A0AC34RAS6_9BILA</name>
<organism evidence="1 2">
    <name type="scientific">Panagrolaimus sp. JU765</name>
    <dbReference type="NCBI Taxonomy" id="591449"/>
    <lineage>
        <taxon>Eukaryota</taxon>
        <taxon>Metazoa</taxon>
        <taxon>Ecdysozoa</taxon>
        <taxon>Nematoda</taxon>
        <taxon>Chromadorea</taxon>
        <taxon>Rhabditida</taxon>
        <taxon>Tylenchina</taxon>
        <taxon>Panagrolaimomorpha</taxon>
        <taxon>Panagrolaimoidea</taxon>
        <taxon>Panagrolaimidae</taxon>
        <taxon>Panagrolaimus</taxon>
    </lineage>
</organism>
<evidence type="ECO:0000313" key="1">
    <source>
        <dbReference type="Proteomes" id="UP000887576"/>
    </source>
</evidence>
<accession>A0AC34RAS6</accession>
<evidence type="ECO:0000313" key="2">
    <source>
        <dbReference type="WBParaSite" id="JU765_v2.g5000.t1"/>
    </source>
</evidence>